<keyword evidence="2" id="KW-1185">Reference proteome</keyword>
<evidence type="ECO:0000313" key="2">
    <source>
        <dbReference type="Proteomes" id="UP000182740"/>
    </source>
</evidence>
<dbReference type="RefSeq" id="WP_072481416.1">
    <property type="nucleotide sequence ID" value="NZ_FPJG01000006.1"/>
</dbReference>
<name>A0A1K1T6B9_9PSEU</name>
<dbReference type="Proteomes" id="UP000182740">
    <property type="component" value="Unassembled WGS sequence"/>
</dbReference>
<dbReference type="EMBL" id="FPJG01000006">
    <property type="protein sequence ID" value="SFW92112.1"/>
    <property type="molecule type" value="Genomic_DNA"/>
</dbReference>
<evidence type="ECO:0000313" key="1">
    <source>
        <dbReference type="EMBL" id="SFW92112.1"/>
    </source>
</evidence>
<organism evidence="1 2">
    <name type="scientific">Amycolatopsis australiensis</name>
    <dbReference type="NCBI Taxonomy" id="546364"/>
    <lineage>
        <taxon>Bacteria</taxon>
        <taxon>Bacillati</taxon>
        <taxon>Actinomycetota</taxon>
        <taxon>Actinomycetes</taxon>
        <taxon>Pseudonocardiales</taxon>
        <taxon>Pseudonocardiaceae</taxon>
        <taxon>Amycolatopsis</taxon>
    </lineage>
</organism>
<accession>A0A1K1T6B9</accession>
<proteinExistence type="predicted"/>
<sequence length="541" mass="58759">MTTTRTPFGEARFRRSAVSAIEHLTDEAVEVLLDRYGTLDEVVGLMTTRARSVSESFARRGRALPEREYDLLAAAVLAVRSGPSVQEKVSNVVKVHDELLARRVPADLAIPCRRLKDESLTGLLVATARVTAEVEPADVPPMFVTMVAAGLLARLGPETPEAAAKVRAVLTRADDLAAEHRAKLKPANGPDPAFPVFGNFDIVGQVAAFRIAVAEAAGTPVEPLAEVTALVTARLRQGLTRSPGRSWWRAGTEPDIVVTFRQFAKIIGDAPALDVFGALHPELAPMSAGAGRIVPFERPDSAGDTGRAGSVEEAVVDADTVTRHVLDALYTGAGRRQALVTQWLTGNRCPDEQTELPFLVDRVRRVAARLGRPQDFPPPLEPEVRRHFGMVSAKVSDALRLGVSGIGIAECIFPPLWTSRSAAVKLVQSRLRVRMERSATTASRAALVAAIVVRGPVQAVLRAAPERPASCFCGARGRRVPATRKPVEPEQACPHRTWEEWGAVEDYTTLTTYAELSTSDATRAQIRRYTGLWENWLREVR</sequence>
<reference evidence="2" key="1">
    <citation type="submission" date="2016-11" db="EMBL/GenBank/DDBJ databases">
        <authorList>
            <person name="Varghese N."/>
            <person name="Submissions S."/>
        </authorList>
    </citation>
    <scope>NUCLEOTIDE SEQUENCE [LARGE SCALE GENOMIC DNA]</scope>
    <source>
        <strain evidence="2">DSM 44671</strain>
    </source>
</reference>
<dbReference type="AlphaFoldDB" id="A0A1K1T6B9"/>
<dbReference type="STRING" id="546364.SAMN04489730_8391"/>
<protein>
    <submittedName>
        <fullName evidence="1">Uncharacterized protein</fullName>
    </submittedName>
</protein>
<gene>
    <name evidence="1" type="ORF">SAMN04489730_8391</name>
</gene>